<organism evidence="4">
    <name type="scientific">Mamestra brassicae</name>
    <name type="common">Cabbage moth</name>
    <dbReference type="NCBI Taxonomy" id="55057"/>
    <lineage>
        <taxon>Eukaryota</taxon>
        <taxon>Metazoa</taxon>
        <taxon>Ecdysozoa</taxon>
        <taxon>Arthropoda</taxon>
        <taxon>Hexapoda</taxon>
        <taxon>Insecta</taxon>
        <taxon>Pterygota</taxon>
        <taxon>Neoptera</taxon>
        <taxon>Endopterygota</taxon>
        <taxon>Lepidoptera</taxon>
        <taxon>Glossata</taxon>
        <taxon>Ditrysia</taxon>
        <taxon>Noctuoidea</taxon>
        <taxon>Noctuidae</taxon>
        <taxon>Noctuinae</taxon>
        <taxon>Hadenini</taxon>
        <taxon>Mamestra</taxon>
    </lineage>
</organism>
<dbReference type="Pfam" id="PF02425">
    <property type="entry name" value="GBP_PSP"/>
    <property type="match status" value="1"/>
</dbReference>
<name>O96060_MAMBR</name>
<gene>
    <name evidence="4" type="primary">GBP</name>
    <name evidence="6" type="synonym">preproGBP</name>
</gene>
<feature type="disulfide bond" evidence="7">
    <location>
        <begin position="136"/>
        <end position="148"/>
    </location>
</feature>
<dbReference type="PDBsum" id="2DJ9"/>
<evidence type="ECO:0007829" key="7">
    <source>
        <dbReference type="PDB" id="2DJ9"/>
    </source>
</evidence>
<feature type="region of interest" description="Disordered" evidence="2">
    <location>
        <begin position="76"/>
        <end position="123"/>
    </location>
</feature>
<dbReference type="PDB" id="2DJ9">
    <property type="method" value="NMR"/>
    <property type="chains" value="A=130-152"/>
</dbReference>
<dbReference type="InterPro" id="IPR003463">
    <property type="entry name" value="GBP_PSP"/>
</dbReference>
<feature type="compositionally biased region" description="Polar residues" evidence="2">
    <location>
        <begin position="97"/>
        <end position="123"/>
    </location>
</feature>
<evidence type="ECO:0000313" key="4">
    <source>
        <dbReference type="EMBL" id="BAA34952.1"/>
    </source>
</evidence>
<evidence type="ECO:0000313" key="6">
    <source>
        <dbReference type="EMBL" id="BAJ21212.1"/>
    </source>
</evidence>
<evidence type="ECO:0000313" key="5">
    <source>
        <dbReference type="EMBL" id="BAD20459.1"/>
    </source>
</evidence>
<accession>O96060</accession>
<protein>
    <submittedName>
        <fullName evidence="4">Growth-blocking peptide</fullName>
    </submittedName>
    <submittedName>
        <fullName evidence="6">Precursor of insect cytokine growth blocking peptide</fullName>
    </submittedName>
</protein>
<evidence type="ECO:0000256" key="3">
    <source>
        <dbReference type="SAM" id="SignalP"/>
    </source>
</evidence>
<dbReference type="EMBL" id="AB126697">
    <property type="protein sequence ID" value="BAD20460.1"/>
    <property type="molecule type" value="mRNA"/>
</dbReference>
<feature type="chain" id="PRO_5007697226" evidence="3">
    <location>
        <begin position="23"/>
        <end position="152"/>
    </location>
</feature>
<proteinExistence type="evidence at protein level"/>
<dbReference type="EMBL" id="AB126698">
    <property type="protein sequence ID" value="BAD20461.1"/>
    <property type="molecule type" value="mRNA"/>
</dbReference>
<reference evidence="6" key="4">
    <citation type="journal article" date="2010" name="J. Biol. Chem.">
        <title>A eukaryotic (insect) tricistronic mRNA encodes three proteins selected by context-dependent scanning.</title>
        <authorList>
            <person name="Kanamori Y."/>
            <person name="Hayakawa Y."/>
            <person name="Matsumoto H."/>
            <person name="Yasukochi Y."/>
            <person name="Shimura S."/>
            <person name="Nakahara Y."/>
            <person name="Kiuchi M."/>
            <person name="Kamimura M."/>
        </authorList>
    </citation>
    <scope>NUCLEOTIDE SEQUENCE</scope>
    <source>
        <tissue evidence="6">Embryo</tissue>
    </source>
</reference>
<dbReference type="EMBL" id="AB126696">
    <property type="protein sequence ID" value="BAD20459.1"/>
    <property type="molecule type" value="Genomic_DNA"/>
</dbReference>
<comment type="similarity">
    <text evidence="1">Belongs to the GBP/PSP1/paralytic peptide family.</text>
</comment>
<evidence type="ECO:0000256" key="1">
    <source>
        <dbReference type="ARBA" id="ARBA00010601"/>
    </source>
</evidence>
<reference evidence="5" key="2">
    <citation type="submission" date="2003-11" db="EMBL/GenBank/DDBJ databases">
        <title>A cytokine secreted from a unique tissue, suboesophageal body, is essential for morphogenesis of the insect head.</title>
        <authorList>
            <person name="Tsuzuki S."/>
            <person name="Sekiguchi S."/>
            <person name="Kamimura M."/>
            <person name="Kiuchi M."/>
            <person name="Hayakawa Y."/>
        </authorList>
    </citation>
    <scope>NUCLEOTIDE SEQUENCE</scope>
</reference>
<dbReference type="SMR" id="O96060"/>
<reference evidence="7" key="3">
    <citation type="submission" date="2006-03" db="PDB data bank">
        <title>Solution Structure of Growth-blocking Peptide of the Cabbage Armyworm, Mamestra brassicae.</title>
        <authorList>
            <person name="Umetsu Y."/>
            <person name="Kamiya M."/>
            <person name="Aizawa T."/>
            <person name="Kumaki Y."/>
            <person name="Demura M."/>
            <person name="Kawano K."/>
        </authorList>
    </citation>
    <scope>STRUCTURE BY NMR OF 130-152</scope>
    <scope>DISULFIDE BONDS</scope>
</reference>
<keyword evidence="7" id="KW-0002">3D-structure</keyword>
<dbReference type="AlphaFoldDB" id="O96060"/>
<feature type="signal peptide" evidence="3">
    <location>
        <begin position="1"/>
        <end position="22"/>
    </location>
</feature>
<dbReference type="EMBL" id="AB511037">
    <property type="protein sequence ID" value="BAJ21212.1"/>
    <property type="molecule type" value="mRNA"/>
</dbReference>
<evidence type="ECO:0000256" key="2">
    <source>
        <dbReference type="SAM" id="MobiDB-lite"/>
    </source>
</evidence>
<sequence length="152" mass="16424">MKLTITILFCVILTLQYNGADAQFKDLFGKIHDSVHGTADKVKQDLNTIFNPNAKKQQENKDESSNIHFVEDESEEDFAAAAAARKPVEVTPAPEASETTIEPVTSSTPLASSENATTLAPSTTTVKGRENFAGGCLTGFMRTPDGRCKPTF</sequence>
<reference evidence="4" key="1">
    <citation type="submission" date="1998-06" db="EMBL/GenBank/DDBJ databases">
        <title>Mamestra GBP cDNA.</title>
        <authorList>
            <person name="Ohnishi A."/>
            <person name="Hayakawa Y."/>
        </authorList>
    </citation>
    <scope>NUCLEOTIDE SEQUENCE</scope>
</reference>
<keyword evidence="3" id="KW-0732">Signal</keyword>
<dbReference type="EMBL" id="AB015465">
    <property type="protein sequence ID" value="BAA34952.1"/>
    <property type="molecule type" value="mRNA"/>
</dbReference>